<keyword evidence="1" id="KW-0812">Transmembrane</keyword>
<organism evidence="2 3">
    <name type="scientific">Arachnia propionica</name>
    <dbReference type="NCBI Taxonomy" id="1750"/>
    <lineage>
        <taxon>Bacteria</taxon>
        <taxon>Bacillati</taxon>
        <taxon>Actinomycetota</taxon>
        <taxon>Actinomycetes</taxon>
        <taxon>Propionibacteriales</taxon>
        <taxon>Propionibacteriaceae</taxon>
        <taxon>Arachnia</taxon>
    </lineage>
</organism>
<dbReference type="EMBL" id="RQZG01000012">
    <property type="protein sequence ID" value="RRD04287.1"/>
    <property type="molecule type" value="Genomic_DNA"/>
</dbReference>
<protein>
    <submittedName>
        <fullName evidence="2">Uncharacterized protein</fullName>
    </submittedName>
</protein>
<comment type="caution">
    <text evidence="2">The sequence shown here is derived from an EMBL/GenBank/DDBJ whole genome shotgun (WGS) entry which is preliminary data.</text>
</comment>
<evidence type="ECO:0000313" key="3">
    <source>
        <dbReference type="Proteomes" id="UP000280819"/>
    </source>
</evidence>
<keyword evidence="1" id="KW-1133">Transmembrane helix</keyword>
<reference evidence="2 3" key="1">
    <citation type="submission" date="2018-11" db="EMBL/GenBank/DDBJ databases">
        <title>Genomes From Bacteria Associated with the Canine Oral Cavity: a Test Case for Automated Genome-Based Taxonomic Assignment.</title>
        <authorList>
            <person name="Coil D.A."/>
            <person name="Jospin G."/>
            <person name="Darling A.E."/>
            <person name="Wallis C."/>
            <person name="Davis I.J."/>
            <person name="Harris S."/>
            <person name="Eisen J.A."/>
            <person name="Holcombe L.J."/>
            <person name="O'Flynn C."/>
        </authorList>
    </citation>
    <scope>NUCLEOTIDE SEQUENCE [LARGE SCALE GENOMIC DNA]</scope>
    <source>
        <strain evidence="2 3">OH887_COT-365</strain>
    </source>
</reference>
<dbReference type="OrthoDB" id="9810445at2"/>
<evidence type="ECO:0000313" key="2">
    <source>
        <dbReference type="EMBL" id="RRD04287.1"/>
    </source>
</evidence>
<sequence length="114" mass="12113">MSDLFTESPITAAERRELRHPGERPALVVAGVVMVLAVALVVLVLVALPIEGELGEEATGLLGEVGLAMMLPISLILLRGMRRAKPRARGAAITAEQYPQLHEMIVAAGLSRVP</sequence>
<dbReference type="AlphaFoldDB" id="A0A3P1T440"/>
<feature type="transmembrane region" description="Helical" evidence="1">
    <location>
        <begin position="60"/>
        <end position="78"/>
    </location>
</feature>
<name>A0A3P1T440_9ACTN</name>
<keyword evidence="1" id="KW-0472">Membrane</keyword>
<feature type="transmembrane region" description="Helical" evidence="1">
    <location>
        <begin position="25"/>
        <end position="48"/>
    </location>
</feature>
<gene>
    <name evidence="2" type="ORF">EII34_10660</name>
</gene>
<accession>A0A3P1T440</accession>
<proteinExistence type="predicted"/>
<evidence type="ECO:0000256" key="1">
    <source>
        <dbReference type="SAM" id="Phobius"/>
    </source>
</evidence>
<dbReference type="RefSeq" id="WP_124845142.1">
    <property type="nucleotide sequence ID" value="NZ_RQZG01000012.1"/>
</dbReference>
<dbReference type="Proteomes" id="UP000280819">
    <property type="component" value="Unassembled WGS sequence"/>
</dbReference>